<dbReference type="GO" id="GO:0008650">
    <property type="term" value="F:rRNA (uridine-2'-O-)-methyltransferase activity"/>
    <property type="evidence" value="ECO:0007669"/>
    <property type="project" value="TreeGrafter"/>
</dbReference>
<dbReference type="PANTHER" id="PTHR10920">
    <property type="entry name" value="RIBOSOMAL RNA METHYLTRANSFERASE"/>
    <property type="match status" value="1"/>
</dbReference>
<sequence>MLQGGLKLSVNAWQKSSFNQVRYASSPSSKRWIARQVRDQFVKKALSQNYRARSAFKLLELDQKYNFIKPGSVFIDCGAAPGSWSQVISRKVYPELDLTIEQTEAVDTKLNDSLIIAVDLLPIEPIPGVNIIQGDFTDINIQQKIKELLKEREVDVVVSDMAPNFSGQHFIDHVKSMELCESSLNFAEQALKFGGTFLCKFLMGESDHEFRNLLKTKFNRVRHEKPQAVHKKSTEGYYMCLGYKKQVDR</sequence>
<dbReference type="Pfam" id="PF01728">
    <property type="entry name" value="FtsJ"/>
    <property type="match status" value="1"/>
</dbReference>
<comment type="caution">
    <text evidence="9">The sequence shown here is derived from an EMBL/GenBank/DDBJ whole genome shotgun (WGS) entry which is preliminary data.</text>
</comment>
<dbReference type="InterPro" id="IPR050082">
    <property type="entry name" value="RNA_methyltr_RlmE"/>
</dbReference>
<evidence type="ECO:0000256" key="4">
    <source>
        <dbReference type="ARBA" id="ARBA00022679"/>
    </source>
</evidence>
<keyword evidence="10" id="KW-1185">Reference proteome</keyword>
<organism evidence="9 10">
    <name type="scientific">Funneliformis caledonium</name>
    <dbReference type="NCBI Taxonomy" id="1117310"/>
    <lineage>
        <taxon>Eukaryota</taxon>
        <taxon>Fungi</taxon>
        <taxon>Fungi incertae sedis</taxon>
        <taxon>Mucoromycota</taxon>
        <taxon>Glomeromycotina</taxon>
        <taxon>Glomeromycetes</taxon>
        <taxon>Glomerales</taxon>
        <taxon>Glomeraceae</taxon>
        <taxon>Funneliformis</taxon>
    </lineage>
</organism>
<keyword evidence="5 7" id="KW-0949">S-adenosyl-L-methionine</keyword>
<feature type="active site" description="Proton acceptor" evidence="7">
    <location>
        <position position="200"/>
    </location>
</feature>
<evidence type="ECO:0000256" key="7">
    <source>
        <dbReference type="PIRSR" id="PIRSR005461-1"/>
    </source>
</evidence>
<reference evidence="9" key="1">
    <citation type="submission" date="2021-06" db="EMBL/GenBank/DDBJ databases">
        <authorList>
            <person name="Kallberg Y."/>
            <person name="Tangrot J."/>
            <person name="Rosling A."/>
        </authorList>
    </citation>
    <scope>NUCLEOTIDE SEQUENCE</scope>
    <source>
        <strain evidence="9">UK204</strain>
    </source>
</reference>
<dbReference type="InterPro" id="IPR015507">
    <property type="entry name" value="rRNA-MeTfrase_E"/>
</dbReference>
<dbReference type="AlphaFoldDB" id="A0A9N9C3B9"/>
<evidence type="ECO:0000313" key="9">
    <source>
        <dbReference type="EMBL" id="CAG8589311.1"/>
    </source>
</evidence>
<evidence type="ECO:0000256" key="1">
    <source>
        <dbReference type="ARBA" id="ARBA00009258"/>
    </source>
</evidence>
<dbReference type="Gene3D" id="3.40.50.150">
    <property type="entry name" value="Vaccinia Virus protein VP39"/>
    <property type="match status" value="1"/>
</dbReference>
<gene>
    <name evidence="9" type="ORF">FCALED_LOCUS8008</name>
</gene>
<accession>A0A9N9C3B9</accession>
<dbReference type="GO" id="GO:0005739">
    <property type="term" value="C:mitochondrion"/>
    <property type="evidence" value="ECO:0007669"/>
    <property type="project" value="TreeGrafter"/>
</dbReference>
<dbReference type="SUPFAM" id="SSF53335">
    <property type="entry name" value="S-adenosyl-L-methionine-dependent methyltransferases"/>
    <property type="match status" value="1"/>
</dbReference>
<name>A0A9N9C3B9_9GLOM</name>
<comment type="similarity">
    <text evidence="1">Belongs to the class I-like SAM-binding methyltransferase superfamily. RNA methyltransferase RlmE family.</text>
</comment>
<evidence type="ECO:0000256" key="2">
    <source>
        <dbReference type="ARBA" id="ARBA00022552"/>
    </source>
</evidence>
<evidence type="ECO:0000313" key="10">
    <source>
        <dbReference type="Proteomes" id="UP000789570"/>
    </source>
</evidence>
<keyword evidence="3" id="KW-0489">Methyltransferase</keyword>
<dbReference type="EMBL" id="CAJVPQ010002248">
    <property type="protein sequence ID" value="CAG8589311.1"/>
    <property type="molecule type" value="Genomic_DNA"/>
</dbReference>
<dbReference type="InterPro" id="IPR002877">
    <property type="entry name" value="RNA_MeTrfase_FtsJ_dom"/>
</dbReference>
<dbReference type="OrthoDB" id="20105at2759"/>
<dbReference type="InterPro" id="IPR029063">
    <property type="entry name" value="SAM-dependent_MTases_sf"/>
</dbReference>
<dbReference type="Proteomes" id="UP000789570">
    <property type="component" value="Unassembled WGS sequence"/>
</dbReference>
<keyword evidence="2" id="KW-0698">rRNA processing</keyword>
<dbReference type="PIRSF" id="PIRSF005461">
    <property type="entry name" value="23S_rRNA_mtase"/>
    <property type="match status" value="1"/>
</dbReference>
<evidence type="ECO:0000256" key="3">
    <source>
        <dbReference type="ARBA" id="ARBA00022603"/>
    </source>
</evidence>
<evidence type="ECO:0000259" key="8">
    <source>
        <dbReference type="Pfam" id="PF01728"/>
    </source>
</evidence>
<feature type="domain" description="Ribosomal RNA methyltransferase FtsJ" evidence="8">
    <location>
        <begin position="50"/>
        <end position="243"/>
    </location>
</feature>
<evidence type="ECO:0000256" key="6">
    <source>
        <dbReference type="ARBA" id="ARBA00041184"/>
    </source>
</evidence>
<protein>
    <recommendedName>
        <fullName evidence="6">rRNA methyltransferase 2, mitochondrial</fullName>
    </recommendedName>
</protein>
<dbReference type="HAMAP" id="MF_01547">
    <property type="entry name" value="RNA_methyltr_E"/>
    <property type="match status" value="1"/>
</dbReference>
<evidence type="ECO:0000256" key="5">
    <source>
        <dbReference type="ARBA" id="ARBA00022691"/>
    </source>
</evidence>
<keyword evidence="4" id="KW-0808">Transferase</keyword>
<dbReference type="PANTHER" id="PTHR10920:SF18">
    <property type="entry name" value="RRNA METHYLTRANSFERASE 2, MITOCHONDRIAL"/>
    <property type="match status" value="1"/>
</dbReference>
<proteinExistence type="inferred from homology"/>